<comment type="caution">
    <text evidence="2">The sequence shown here is derived from an EMBL/GenBank/DDBJ whole genome shotgun (WGS) entry which is preliminary data.</text>
</comment>
<evidence type="ECO:0000256" key="1">
    <source>
        <dbReference type="SAM" id="MobiDB-lite"/>
    </source>
</evidence>
<organism evidence="2 3">
    <name type="scientific">Perca flavescens</name>
    <name type="common">American yellow perch</name>
    <name type="synonym">Morone flavescens</name>
    <dbReference type="NCBI Taxonomy" id="8167"/>
    <lineage>
        <taxon>Eukaryota</taxon>
        <taxon>Metazoa</taxon>
        <taxon>Chordata</taxon>
        <taxon>Craniata</taxon>
        <taxon>Vertebrata</taxon>
        <taxon>Euteleostomi</taxon>
        <taxon>Actinopterygii</taxon>
        <taxon>Neopterygii</taxon>
        <taxon>Teleostei</taxon>
        <taxon>Neoteleostei</taxon>
        <taxon>Acanthomorphata</taxon>
        <taxon>Eupercaria</taxon>
        <taxon>Perciformes</taxon>
        <taxon>Percoidei</taxon>
        <taxon>Percidae</taxon>
        <taxon>Percinae</taxon>
        <taxon>Perca</taxon>
    </lineage>
</organism>
<feature type="region of interest" description="Disordered" evidence="1">
    <location>
        <begin position="62"/>
        <end position="157"/>
    </location>
</feature>
<protein>
    <submittedName>
        <fullName evidence="2">Uncharacterized protein</fullName>
    </submittedName>
</protein>
<feature type="region of interest" description="Disordered" evidence="1">
    <location>
        <begin position="19"/>
        <end position="50"/>
    </location>
</feature>
<feature type="compositionally biased region" description="Polar residues" evidence="1">
    <location>
        <begin position="144"/>
        <end position="157"/>
    </location>
</feature>
<evidence type="ECO:0000313" key="2">
    <source>
        <dbReference type="EMBL" id="TDH15445.1"/>
    </source>
</evidence>
<dbReference type="STRING" id="8167.A0A484DJR2"/>
<dbReference type="Proteomes" id="UP000295070">
    <property type="component" value="Chromosome 3"/>
</dbReference>
<dbReference type="EMBL" id="SCKG01000003">
    <property type="protein sequence ID" value="TDH15445.1"/>
    <property type="molecule type" value="Genomic_DNA"/>
</dbReference>
<gene>
    <name evidence="2" type="ORF">EPR50_G00031620</name>
</gene>
<keyword evidence="3" id="KW-1185">Reference proteome</keyword>
<name>A0A484DJR2_PERFV</name>
<reference evidence="2 3" key="1">
    <citation type="submission" date="2019-01" db="EMBL/GenBank/DDBJ databases">
        <title>A chromosome-scale genome assembly of the yellow perch, Perca flavescens.</title>
        <authorList>
            <person name="Feron R."/>
            <person name="Morvezen R."/>
            <person name="Bestin A."/>
            <person name="Haffray P."/>
            <person name="Klopp C."/>
            <person name="Zahm M."/>
            <person name="Cabau C."/>
            <person name="Roques C."/>
            <person name="Donnadieu C."/>
            <person name="Bouchez O."/>
            <person name="Christie M."/>
            <person name="Larson W."/>
            <person name="Guiguen Y."/>
        </authorList>
    </citation>
    <scope>NUCLEOTIDE SEQUENCE [LARGE SCALE GENOMIC DNA]</scope>
    <source>
        <strain evidence="2">YP-PL-M2</strain>
        <tissue evidence="2">Blood</tissue>
    </source>
</reference>
<dbReference type="AlphaFoldDB" id="A0A484DJR2"/>
<evidence type="ECO:0000313" key="3">
    <source>
        <dbReference type="Proteomes" id="UP000295070"/>
    </source>
</evidence>
<accession>A0A484DJR2</accession>
<proteinExistence type="predicted"/>
<sequence>MKKELCVFSRFRLHFGDQAEGGKQKAEAGLTSDQKMSDLEEEEDRAESVMSGCLTLKSDQSKGLPLLFSNDPGPSDTKVQNNRRRAESVMSGCLSLKSDESKGLPLLFSNEPGPSDTKKRKRSDVSEKMHPSGFQTRAGLQEAGRTSTVQSKSVHLM</sequence>